<gene>
    <name evidence="5" type="ORF">AUR64_08925</name>
</gene>
<evidence type="ECO:0000256" key="1">
    <source>
        <dbReference type="ARBA" id="ARBA00001933"/>
    </source>
</evidence>
<dbReference type="GO" id="GO:0046394">
    <property type="term" value="P:carboxylic acid biosynthetic process"/>
    <property type="evidence" value="ECO:0007669"/>
    <property type="project" value="UniProtKB-ARBA"/>
</dbReference>
<dbReference type="InterPro" id="IPR043131">
    <property type="entry name" value="BCAT-like_N"/>
</dbReference>
<dbReference type="PANTHER" id="PTHR42743">
    <property type="entry name" value="AMINO-ACID AMINOTRANSFERASE"/>
    <property type="match status" value="1"/>
</dbReference>
<dbReference type="InterPro" id="IPR043132">
    <property type="entry name" value="BCAT-like_C"/>
</dbReference>
<dbReference type="Proteomes" id="UP000054387">
    <property type="component" value="Unassembled WGS sequence"/>
</dbReference>
<name>A0A0W1RAJ6_9EURY</name>
<accession>A0A0W1RAJ6</accession>
<keyword evidence="5" id="KW-0456">Lyase</keyword>
<proteinExistence type="inferred from homology"/>
<evidence type="ECO:0000313" key="5">
    <source>
        <dbReference type="EMBL" id="KTG10476.1"/>
    </source>
</evidence>
<dbReference type="Pfam" id="PF01063">
    <property type="entry name" value="Aminotran_4"/>
    <property type="match status" value="1"/>
</dbReference>
<dbReference type="Gene3D" id="3.30.470.10">
    <property type="match status" value="1"/>
</dbReference>
<dbReference type="GO" id="GO:0016829">
    <property type="term" value="F:lyase activity"/>
    <property type="evidence" value="ECO:0007669"/>
    <property type="project" value="UniProtKB-KW"/>
</dbReference>
<comment type="similarity">
    <text evidence="2 4">Belongs to the class-IV pyridoxal-phosphate-dependent aminotransferase family.</text>
</comment>
<dbReference type="AlphaFoldDB" id="A0A0W1RAJ6"/>
<dbReference type="InterPro" id="IPR036038">
    <property type="entry name" value="Aminotransferase-like"/>
</dbReference>
<evidence type="ECO:0000256" key="3">
    <source>
        <dbReference type="ARBA" id="ARBA00022898"/>
    </source>
</evidence>
<keyword evidence="6" id="KW-1185">Reference proteome</keyword>
<dbReference type="InterPro" id="IPR001544">
    <property type="entry name" value="Aminotrans_IV"/>
</dbReference>
<evidence type="ECO:0000256" key="2">
    <source>
        <dbReference type="ARBA" id="ARBA00009320"/>
    </source>
</evidence>
<dbReference type="SUPFAM" id="SSF56752">
    <property type="entry name" value="D-aminoacid aminotransferase-like PLP-dependent enzymes"/>
    <property type="match status" value="1"/>
</dbReference>
<evidence type="ECO:0000256" key="4">
    <source>
        <dbReference type="RuleBase" id="RU004106"/>
    </source>
</evidence>
<sequence length="283" mass="30732">MNGELVPASEATVNVRDRGFMYGDAAFETLRVYGGHLFEWEAHADRLAKSCEILRLDHGLSDENLRARIEATLDANGLEDASVKLSISRGVQPGKLTPSEQVDPTVVVTLSPLGRGGVDGEKPWDGPATLQTVKTRRPSDRALPSKAKTHNYLNGILALLELRVTGADEALVLDDEGYVAEGATSNIFFVDGKRLCTPTLDGPILAGVTRDVVLELAESEGIPVREDFFTPDDVRGADEVFITSSTREIRPVGTVDGIDVETGPVTRLLSRLYETRVEALYEL</sequence>
<dbReference type="InterPro" id="IPR050571">
    <property type="entry name" value="Class-IV_PLP-Dep_Aminotrnsfr"/>
</dbReference>
<dbReference type="CDD" id="cd00449">
    <property type="entry name" value="PLPDE_IV"/>
    <property type="match status" value="1"/>
</dbReference>
<dbReference type="InterPro" id="IPR018300">
    <property type="entry name" value="Aminotrans_IV_CS"/>
</dbReference>
<dbReference type="PANTHER" id="PTHR42743:SF11">
    <property type="entry name" value="AMINODEOXYCHORISMATE LYASE"/>
    <property type="match status" value="1"/>
</dbReference>
<evidence type="ECO:0000313" key="6">
    <source>
        <dbReference type="Proteomes" id="UP000054387"/>
    </source>
</evidence>
<comment type="cofactor">
    <cofactor evidence="1">
        <name>pyridoxal 5'-phosphate</name>
        <dbReference type="ChEBI" id="CHEBI:597326"/>
    </cofactor>
</comment>
<dbReference type="FunFam" id="3.20.10.10:FF:000002">
    <property type="entry name" value="D-alanine aminotransferase"/>
    <property type="match status" value="1"/>
</dbReference>
<dbReference type="STRING" id="1514971.AUR64_08925"/>
<keyword evidence="3" id="KW-0663">Pyridoxal phosphate</keyword>
<comment type="caution">
    <text evidence="5">The sequence shown here is derived from an EMBL/GenBank/DDBJ whole genome shotgun (WGS) entry which is preliminary data.</text>
</comment>
<dbReference type="EMBL" id="LOPU01000018">
    <property type="protein sequence ID" value="KTG10476.1"/>
    <property type="molecule type" value="Genomic_DNA"/>
</dbReference>
<protein>
    <submittedName>
        <fullName evidence="5">4-amino-4-deoxychorismate lyase</fullName>
    </submittedName>
</protein>
<dbReference type="GO" id="GO:0008652">
    <property type="term" value="P:amino acid biosynthetic process"/>
    <property type="evidence" value="ECO:0007669"/>
    <property type="project" value="UniProtKB-ARBA"/>
</dbReference>
<reference evidence="5 6" key="1">
    <citation type="submission" date="2015-12" db="EMBL/GenBank/DDBJ databases">
        <title>Haloprofundus marisrubri gen. nov., sp. nov., an extremely halophilic archaeon isolated from the Discovery deep brine-seawater interface in the Red Sea.</title>
        <authorList>
            <person name="Zhang G."/>
            <person name="Stingl U."/>
            <person name="Rashid M."/>
        </authorList>
    </citation>
    <scope>NUCLEOTIDE SEQUENCE [LARGE SCALE GENOMIC DNA]</scope>
    <source>
        <strain evidence="5 6">SB9</strain>
    </source>
</reference>
<dbReference type="Gene3D" id="3.20.10.10">
    <property type="entry name" value="D-amino Acid Aminotransferase, subunit A, domain 2"/>
    <property type="match status" value="1"/>
</dbReference>
<dbReference type="PROSITE" id="PS00770">
    <property type="entry name" value="AA_TRANSFER_CLASS_4"/>
    <property type="match status" value="1"/>
</dbReference>
<organism evidence="5 6">
    <name type="scientific">Haloprofundus marisrubri</name>
    <dbReference type="NCBI Taxonomy" id="1514971"/>
    <lineage>
        <taxon>Archaea</taxon>
        <taxon>Methanobacteriati</taxon>
        <taxon>Methanobacteriota</taxon>
        <taxon>Stenosarchaea group</taxon>
        <taxon>Halobacteria</taxon>
        <taxon>Halobacteriales</taxon>
        <taxon>Haloferacaceae</taxon>
        <taxon>Haloprofundus</taxon>
    </lineage>
</organism>